<dbReference type="STRING" id="1122133.SAMN02745157_0233"/>
<evidence type="ECO:0000256" key="1">
    <source>
        <dbReference type="SAM" id="SignalP"/>
    </source>
</evidence>
<evidence type="ECO:0008006" key="4">
    <source>
        <dbReference type="Google" id="ProtNLM"/>
    </source>
</evidence>
<feature type="chain" id="PRO_5013382183" description="DUF192 domain-containing protein" evidence="1">
    <location>
        <begin position="19"/>
        <end position="143"/>
    </location>
</feature>
<proteinExistence type="predicted"/>
<dbReference type="AlphaFoldDB" id="A0A1M5PSP7"/>
<evidence type="ECO:0000313" key="3">
    <source>
        <dbReference type="Proteomes" id="UP000184485"/>
    </source>
</evidence>
<organism evidence="2 3">
    <name type="scientific">Kaistia soli DSM 19436</name>
    <dbReference type="NCBI Taxonomy" id="1122133"/>
    <lineage>
        <taxon>Bacteria</taxon>
        <taxon>Pseudomonadati</taxon>
        <taxon>Pseudomonadota</taxon>
        <taxon>Alphaproteobacteria</taxon>
        <taxon>Hyphomicrobiales</taxon>
        <taxon>Kaistiaceae</taxon>
        <taxon>Kaistia</taxon>
    </lineage>
</organism>
<accession>A0A1M5PSP7</accession>
<feature type="signal peptide" evidence="1">
    <location>
        <begin position="1"/>
        <end position="18"/>
    </location>
</feature>
<keyword evidence="3" id="KW-1185">Reference proteome</keyword>
<protein>
    <recommendedName>
        <fullName evidence="4">DUF192 domain-containing protein</fullName>
    </recommendedName>
</protein>
<evidence type="ECO:0000313" key="2">
    <source>
        <dbReference type="EMBL" id="SHH04788.1"/>
    </source>
</evidence>
<dbReference type="InterPro" id="IPR003795">
    <property type="entry name" value="DUF192"/>
</dbReference>
<dbReference type="PANTHER" id="PTHR37953:SF1">
    <property type="entry name" value="UPF0127 PROTEIN MJ1496"/>
    <property type="match status" value="1"/>
</dbReference>
<dbReference type="OrthoDB" id="9808290at2"/>
<name>A0A1M5PSP7_9HYPH</name>
<dbReference type="Pfam" id="PF02643">
    <property type="entry name" value="DUF192"/>
    <property type="match status" value="1"/>
</dbReference>
<reference evidence="2 3" key="1">
    <citation type="submission" date="2016-11" db="EMBL/GenBank/DDBJ databases">
        <authorList>
            <person name="Jaros S."/>
            <person name="Januszkiewicz K."/>
            <person name="Wedrychowicz H."/>
        </authorList>
    </citation>
    <scope>NUCLEOTIDE SEQUENCE [LARGE SCALE GENOMIC DNA]</scope>
    <source>
        <strain evidence="2 3">DSM 19436</strain>
    </source>
</reference>
<dbReference type="InterPro" id="IPR038695">
    <property type="entry name" value="Saro_0823-like_sf"/>
</dbReference>
<keyword evidence="1" id="KW-0732">Signal</keyword>
<dbReference type="Proteomes" id="UP000184485">
    <property type="component" value="Unassembled WGS sequence"/>
</dbReference>
<dbReference type="Gene3D" id="2.60.120.1140">
    <property type="entry name" value="Protein of unknown function DUF192"/>
    <property type="match status" value="1"/>
</dbReference>
<dbReference type="RefSeq" id="WP_073058728.1">
    <property type="nucleotide sequence ID" value="NZ_FQUP01000012.1"/>
</dbReference>
<gene>
    <name evidence="2" type="ORF">SAMN02745157_0233</name>
</gene>
<sequence length="143" mass="15422">MAALLLLLSFWFAPLAAAVDNGNVVELVTVSGRHPISVEWAVTPSERAKGLMFRKSMPTDTGMLFDFGTEQSVDFWMKNTPLSLDMVFIGADGTVRRIAKRATPFSESIIPGGASVRYVLEINGGKADALKLAPGDKVLIPAR</sequence>
<dbReference type="PANTHER" id="PTHR37953">
    <property type="entry name" value="UPF0127 PROTEIN MJ1496"/>
    <property type="match status" value="1"/>
</dbReference>
<dbReference type="EMBL" id="FQUP01000012">
    <property type="protein sequence ID" value="SHH04788.1"/>
    <property type="molecule type" value="Genomic_DNA"/>
</dbReference>